<dbReference type="RefSeq" id="WP_113744770.1">
    <property type="nucleotide sequence ID" value="NZ_UAPU01000005.1"/>
</dbReference>
<sequence>MEIKNVIFDFGGVLLDWNPRYLYNDVFNDKEKMEYFLEHICSSTWNAQMDKGVPFKDAVARLQEQYPEYKEEIALYETGWPKMLKGEIADGIDIFNKVKESGRFKIYGLTNWSAETFPVAFSRYRFLDDFEGIVVSGEEEMIKPEKGIYHTLLERYHLKPQECVFIDDSLANVNMANSLGIHAVHCVDFKLVRAQLSNLLKLDL</sequence>
<keyword evidence="1" id="KW-0378">Hydrolase</keyword>
<accession>A0A2X0VKM7</accession>
<organism evidence="1 2">
    <name type="scientific">Anaerobiospirillum thomasii</name>
    <dbReference type="NCBI Taxonomy" id="179995"/>
    <lineage>
        <taxon>Bacteria</taxon>
        <taxon>Pseudomonadati</taxon>
        <taxon>Pseudomonadota</taxon>
        <taxon>Gammaproteobacteria</taxon>
        <taxon>Aeromonadales</taxon>
        <taxon>Succinivibrionaceae</taxon>
        <taxon>Anaerobiospirillum</taxon>
    </lineage>
</organism>
<reference evidence="1 2" key="1">
    <citation type="submission" date="2018-06" db="EMBL/GenBank/DDBJ databases">
        <authorList>
            <consortium name="Pathogen Informatics"/>
            <person name="Doyle S."/>
        </authorList>
    </citation>
    <scope>NUCLEOTIDE SEQUENCE [LARGE SCALE GENOMIC DNA]</scope>
    <source>
        <strain evidence="1 2">NCTC13093</strain>
    </source>
</reference>
<dbReference type="InterPro" id="IPR023214">
    <property type="entry name" value="HAD_sf"/>
</dbReference>
<dbReference type="CDD" id="cd02603">
    <property type="entry name" value="HAD_sEH-N_like"/>
    <property type="match status" value="1"/>
</dbReference>
<dbReference type="InterPro" id="IPR036412">
    <property type="entry name" value="HAD-like_sf"/>
</dbReference>
<dbReference type="Gene3D" id="1.10.150.240">
    <property type="entry name" value="Putative phosphatase, domain 2"/>
    <property type="match status" value="1"/>
</dbReference>
<dbReference type="InterPro" id="IPR023198">
    <property type="entry name" value="PGP-like_dom2"/>
</dbReference>
<dbReference type="SFLD" id="SFLDS00003">
    <property type="entry name" value="Haloacid_Dehalogenase"/>
    <property type="match status" value="1"/>
</dbReference>
<dbReference type="OrthoDB" id="9797415at2"/>
<dbReference type="AlphaFoldDB" id="A0A2X0VKM7"/>
<evidence type="ECO:0000313" key="2">
    <source>
        <dbReference type="Proteomes" id="UP000250086"/>
    </source>
</evidence>
<evidence type="ECO:0000313" key="1">
    <source>
        <dbReference type="EMBL" id="SPT70733.1"/>
    </source>
</evidence>
<dbReference type="SFLD" id="SFLDG01129">
    <property type="entry name" value="C1.5:_HAD__Beta-PGM__Phosphata"/>
    <property type="match status" value="1"/>
</dbReference>
<proteinExistence type="predicted"/>
<dbReference type="EC" id="3.1.3.-" evidence="1"/>
<dbReference type="Gene3D" id="3.40.50.1000">
    <property type="entry name" value="HAD superfamily/HAD-like"/>
    <property type="match status" value="1"/>
</dbReference>
<protein>
    <submittedName>
        <fullName evidence="1">Phosphatase yihX</fullName>
        <ecNumber evidence="1">3.1.3.-</ecNumber>
    </submittedName>
</protein>
<dbReference type="GO" id="GO:0016787">
    <property type="term" value="F:hydrolase activity"/>
    <property type="evidence" value="ECO:0007669"/>
    <property type="project" value="UniProtKB-KW"/>
</dbReference>
<dbReference type="PANTHER" id="PTHR43611:SF3">
    <property type="entry name" value="FLAVIN MONONUCLEOTIDE HYDROLASE 1, CHLOROPLATIC"/>
    <property type="match status" value="1"/>
</dbReference>
<dbReference type="InterPro" id="IPR006439">
    <property type="entry name" value="HAD-SF_hydro_IA"/>
</dbReference>
<dbReference type="EMBL" id="UAPV01000001">
    <property type="protein sequence ID" value="SPT70733.1"/>
    <property type="molecule type" value="Genomic_DNA"/>
</dbReference>
<keyword evidence="2" id="KW-1185">Reference proteome</keyword>
<gene>
    <name evidence="1" type="primary">yihX</name>
    <name evidence="1" type="ORF">NCTC13093_02151</name>
</gene>
<dbReference type="Proteomes" id="UP000250086">
    <property type="component" value="Unassembled WGS sequence"/>
</dbReference>
<dbReference type="Pfam" id="PF00702">
    <property type="entry name" value="Hydrolase"/>
    <property type="match status" value="1"/>
</dbReference>
<dbReference type="PANTHER" id="PTHR43611">
    <property type="entry name" value="ALPHA-D-GLUCOSE 1-PHOSPHATE PHOSPHATASE"/>
    <property type="match status" value="1"/>
</dbReference>
<dbReference type="NCBIfam" id="TIGR01509">
    <property type="entry name" value="HAD-SF-IA-v3"/>
    <property type="match status" value="1"/>
</dbReference>
<name>A0A2X0VKM7_9GAMM</name>
<dbReference type="SUPFAM" id="SSF56784">
    <property type="entry name" value="HAD-like"/>
    <property type="match status" value="1"/>
</dbReference>